<dbReference type="AlphaFoldDB" id="A0A242K8X9"/>
<keyword evidence="7" id="KW-1185">Reference proteome</keyword>
<reference evidence="6" key="2">
    <citation type="submission" date="2017-05" db="EMBL/GenBank/DDBJ databases">
        <authorList>
            <consortium name="The Broad Institute Genomics Platform"/>
            <consortium name="The Broad Institute Genomic Center for Infectious Diseases"/>
            <person name="Earl A."/>
            <person name="Manson A."/>
            <person name="Schwartman J."/>
            <person name="Gilmore M."/>
            <person name="Abouelleil A."/>
            <person name="Cao P."/>
            <person name="Chapman S."/>
            <person name="Cusick C."/>
            <person name="Shea T."/>
            <person name="Young S."/>
            <person name="Neafsey D."/>
            <person name="Nusbaum C."/>
            <person name="Birren B."/>
        </authorList>
    </citation>
    <scope>NUCLEOTIDE SEQUENCE</scope>
    <source>
        <strain evidence="6">9E7_DIV0242</strain>
    </source>
</reference>
<evidence type="ECO:0000256" key="2">
    <source>
        <dbReference type="SAM" id="Phobius"/>
    </source>
</evidence>
<organism evidence="5">
    <name type="scientific">Candidatus Enterococcus clewellii</name>
    <dbReference type="NCBI Taxonomy" id="1834193"/>
    <lineage>
        <taxon>Bacteria</taxon>
        <taxon>Bacillati</taxon>
        <taxon>Bacillota</taxon>
        <taxon>Bacilli</taxon>
        <taxon>Lactobacillales</taxon>
        <taxon>Enterococcaceae</taxon>
        <taxon>Enterococcus</taxon>
    </lineage>
</organism>
<dbReference type="RefSeq" id="WP_086348730.1">
    <property type="nucleotide sequence ID" value="NZ_CP147247.1"/>
</dbReference>
<feature type="domain" description="WxL Interacting Protein peptidoglycan binding" evidence="3">
    <location>
        <begin position="37"/>
        <end position="157"/>
    </location>
</feature>
<evidence type="ECO:0000259" key="3">
    <source>
        <dbReference type="Pfam" id="PF06030"/>
    </source>
</evidence>
<keyword evidence="2" id="KW-0812">Transmembrane</keyword>
<dbReference type="Proteomes" id="UP000195141">
    <property type="component" value="Chromosome"/>
</dbReference>
<feature type="domain" description="WxL Interacting Protein host binding" evidence="4">
    <location>
        <begin position="165"/>
        <end position="297"/>
    </location>
</feature>
<accession>A0A242K8X9</accession>
<dbReference type="EMBL" id="CP147247">
    <property type="protein sequence ID" value="WYJ91136.1"/>
    <property type="molecule type" value="Genomic_DNA"/>
</dbReference>
<sequence length="359" mass="39595">MNYTYKAIITGFIFSLYLILGVGVASLPAQAESLDSFDAVIHVPDGQSEKNLSYFDLTLEPGKEENLIVTLTNKGEKELKLKALFNRAVTNSAGVIEYSGINEDSSTSAPYDIEKLVKLSDAEITLAPNESKDITLNVTMPKDKFSGVLAGGVYFEEISTEKVEGNIKNVFSREIAVLLRSDAAEVAPELTIKEARSAQVNYRNVIETDIENTSAVYVKNIEIDYSVLLDGKEVVSGKKEKLSMAPNTQMPFRIPFSGEEFGDGTYTVNVTVKNDQGEWTGSPTFDVTKKEADDYNEKDVTVQKAGFDIPWSTVALVTVLLVLGGVTLLMINRNKKLKKQLAKKRKKRKKRPTSVPKSN</sequence>
<protein>
    <submittedName>
        <fullName evidence="5">Uncharacterized protein</fullName>
    </submittedName>
</protein>
<dbReference type="EMBL" id="NGMM01000002">
    <property type="protein sequence ID" value="OTP17529.1"/>
    <property type="molecule type" value="Genomic_DNA"/>
</dbReference>
<keyword evidence="2" id="KW-1133">Transmembrane helix</keyword>
<reference evidence="6" key="3">
    <citation type="submission" date="2024-03" db="EMBL/GenBank/DDBJ databases">
        <title>The Genome Sequence of Enterococcus sp. DIV0242b.</title>
        <authorList>
            <consortium name="The Broad Institute Genomics Platform"/>
            <consortium name="The Broad Institute Microbial Omics Core"/>
            <consortium name="The Broad Institute Genomic Center for Infectious Diseases"/>
            <person name="Earl A."/>
            <person name="Manson A."/>
            <person name="Gilmore M."/>
            <person name="Schwartman J."/>
            <person name="Shea T."/>
            <person name="Abouelleil A."/>
            <person name="Cao P."/>
            <person name="Chapman S."/>
            <person name="Cusick C."/>
            <person name="Young S."/>
            <person name="Neafsey D."/>
            <person name="Nusbaum C."/>
            <person name="Birren B."/>
        </authorList>
    </citation>
    <scope>NUCLEOTIDE SEQUENCE</scope>
    <source>
        <strain evidence="6">9E7_DIV0242</strain>
    </source>
</reference>
<feature type="compositionally biased region" description="Basic residues" evidence="1">
    <location>
        <begin position="340"/>
        <end position="352"/>
    </location>
</feature>
<evidence type="ECO:0000259" key="4">
    <source>
        <dbReference type="Pfam" id="PF11797"/>
    </source>
</evidence>
<feature type="transmembrane region" description="Helical" evidence="2">
    <location>
        <begin position="309"/>
        <end position="331"/>
    </location>
</feature>
<evidence type="ECO:0000313" key="7">
    <source>
        <dbReference type="Proteomes" id="UP000195141"/>
    </source>
</evidence>
<name>A0A242K8X9_9ENTE</name>
<dbReference type="InterPro" id="IPR021759">
    <property type="entry name" value="WxLIP_HBD"/>
</dbReference>
<dbReference type="OrthoDB" id="2193124at2"/>
<keyword evidence="2" id="KW-0472">Membrane</keyword>
<dbReference type="Pfam" id="PF11797">
    <property type="entry name" value="WxLIP_HBD"/>
    <property type="match status" value="1"/>
</dbReference>
<dbReference type="InterPro" id="IPR010317">
    <property type="entry name" value="WxLIP_PGBD"/>
</dbReference>
<dbReference type="Pfam" id="PF06030">
    <property type="entry name" value="WxLIP_PGBD"/>
    <property type="match status" value="1"/>
</dbReference>
<evidence type="ECO:0000313" key="5">
    <source>
        <dbReference type="EMBL" id="OTP17529.1"/>
    </source>
</evidence>
<evidence type="ECO:0000256" key="1">
    <source>
        <dbReference type="SAM" id="MobiDB-lite"/>
    </source>
</evidence>
<reference evidence="5" key="1">
    <citation type="submission" date="2017-05" db="EMBL/GenBank/DDBJ databases">
        <title>The Genome Sequence of Enterococcus sp. 9E7_DIV0242.</title>
        <authorList>
            <consortium name="The Broad Institute Genomics Platform"/>
            <consortium name="The Broad Institute Genomic Center for Infectious Diseases"/>
            <person name="Earl A."/>
            <person name="Manson A."/>
            <person name="Schwartman J."/>
            <person name="Gilmore M."/>
            <person name="Abouelleil A."/>
            <person name="Cao P."/>
            <person name="Chapman S."/>
            <person name="Cusick C."/>
            <person name="Shea T."/>
            <person name="Young S."/>
            <person name="Neafsey D."/>
            <person name="Nusbaum C."/>
            <person name="Birren B."/>
        </authorList>
    </citation>
    <scope>NUCLEOTIDE SEQUENCE [LARGE SCALE GENOMIC DNA]</scope>
    <source>
        <strain evidence="5">9E7_DIV0242</strain>
    </source>
</reference>
<gene>
    <name evidence="5" type="ORF">A5888_001667</name>
    <name evidence="6" type="ORF">A5888_002904</name>
</gene>
<feature type="region of interest" description="Disordered" evidence="1">
    <location>
        <begin position="340"/>
        <end position="359"/>
    </location>
</feature>
<proteinExistence type="predicted"/>
<evidence type="ECO:0000313" key="6">
    <source>
        <dbReference type="EMBL" id="WYJ91136.1"/>
    </source>
</evidence>